<dbReference type="RefSeq" id="WP_073277949.1">
    <property type="nucleotide sequence ID" value="NZ_FRAC01000017.1"/>
</dbReference>
<gene>
    <name evidence="1" type="ORF">SAMN02745136_03320</name>
</gene>
<reference evidence="1 2" key="1">
    <citation type="submission" date="2016-11" db="EMBL/GenBank/DDBJ databases">
        <authorList>
            <person name="Jaros S."/>
            <person name="Januszkiewicz K."/>
            <person name="Wedrychowicz H."/>
        </authorList>
    </citation>
    <scope>NUCLEOTIDE SEQUENCE [LARGE SCALE GENOMIC DNA]</scope>
    <source>
        <strain evidence="1 2">DSM 15929</strain>
    </source>
</reference>
<proteinExistence type="predicted"/>
<name>A0A1M6V885_9FIRM</name>
<evidence type="ECO:0000313" key="2">
    <source>
        <dbReference type="Proteomes" id="UP000184386"/>
    </source>
</evidence>
<accession>A0A1M6V885</accession>
<protein>
    <submittedName>
        <fullName evidence="1">Uncharacterized protein</fullName>
    </submittedName>
</protein>
<dbReference type="STRING" id="1121322.SAMN02745136_03320"/>
<organism evidence="1 2">
    <name type="scientific">Anaerocolumna jejuensis DSM 15929</name>
    <dbReference type="NCBI Taxonomy" id="1121322"/>
    <lineage>
        <taxon>Bacteria</taxon>
        <taxon>Bacillati</taxon>
        <taxon>Bacillota</taxon>
        <taxon>Clostridia</taxon>
        <taxon>Lachnospirales</taxon>
        <taxon>Lachnospiraceae</taxon>
        <taxon>Anaerocolumna</taxon>
    </lineage>
</organism>
<keyword evidence="2" id="KW-1185">Reference proteome</keyword>
<dbReference type="EMBL" id="FRAC01000017">
    <property type="protein sequence ID" value="SHK77717.1"/>
    <property type="molecule type" value="Genomic_DNA"/>
</dbReference>
<evidence type="ECO:0000313" key="1">
    <source>
        <dbReference type="EMBL" id="SHK77717.1"/>
    </source>
</evidence>
<sequence length="530" mass="62313">MSKLNDRKVLSFRRFERADADTEVTYDIAWPVEVIECYANKVTDGELDALAETVLELLNVPEMSQKKIASLLLVSEEVVKKIVSNLESKDYYADKKVTEVGKNYLHNKEVGEFTNEKEFGNMFISMMDGEVFPFFYPGRLPWTVWDEEAHALSFDSERNFTGKSTKQDLDLIDKVNRAYHKFGKINRMSQDKRRDNDKREIEYYEEELVERNFSEPETLAEVEKIKAIGNARVKILDTERRRVYIKTRFTVKKADPEKFIVESPFPVNYTPWYSESFKRMRENNELIYDPELEEHGLDYFCDGITTKFYADYPEMQSSNFEQYIRVNFPNMRDTSAAQALLEKYREVFNLNILCDEKHQVKRHTVITESTKAIELILNNYIANTDKQNIVKQYETAIRRQEDIESMLDNFGITNCIAKNKELNAIGVKTGTIIQNISIFNSFRKYSGKTVLEKYYYLIAESYFNEKSRFRKLLLTEGIDVIKTLDFINDKRNKYGAHNDGTKPMEIPSQDFMTFQEYFKKATVLLINYMD</sequence>
<dbReference type="AlphaFoldDB" id="A0A1M6V885"/>
<dbReference type="Proteomes" id="UP000184386">
    <property type="component" value="Unassembled WGS sequence"/>
</dbReference>